<evidence type="ECO:0000256" key="2">
    <source>
        <dbReference type="ARBA" id="ARBA00022801"/>
    </source>
</evidence>
<sequence>MPHAVPTHPARHRVLALLAALAIALSVTQVVTAPPAHAATAYIYTTFKGDAAADQELWVYTSSNATSFSTLADTNFRGPSGALRDPSIIKSGGTYYIAYTVQSWTTQSTHFNIARSTDLRNWTHVASVPAGISGTAYTWAPEFYVEGGTVRVVVSLGTSDHQFVPYVYTAQNGGLTSWSGPTRLGIPANHIDTYIVKRGSTYHAFVKNESTKWIERWTSTDFTSWTNQGNLWQQHHEGPSVVQQADGTYRAYIDRYTNGGMWTSTSSDLTSWSGLSQVGCAGCRHGTVILDTTYAGASGERVTNRHSGLAMDVQNPNLNNNARVGQYAWNGENWQRWAFEDAGSGYVRIRSVHSGKCLDVSGTADGSELQQYDCYNGTNQQFTLRNTSNGYVEIVDRRSGKCVDVPGRSTSNGTILKIYPCNGGNNQQWLRASA</sequence>
<dbReference type="InterPro" id="IPR000772">
    <property type="entry name" value="Ricin_B_lectin"/>
</dbReference>
<feature type="chain" id="PRO_5046353459" description="Ricin B lectin domain-containing protein" evidence="5">
    <location>
        <begin position="39"/>
        <end position="434"/>
    </location>
</feature>
<evidence type="ECO:0000313" key="7">
    <source>
        <dbReference type="EMBL" id="MDR7385067.1"/>
    </source>
</evidence>
<evidence type="ECO:0000256" key="4">
    <source>
        <dbReference type="RuleBase" id="RU361187"/>
    </source>
</evidence>
<keyword evidence="8" id="KW-1185">Reference proteome</keyword>
<dbReference type="Pfam" id="PF04616">
    <property type="entry name" value="Glyco_hydro_43"/>
    <property type="match status" value="1"/>
</dbReference>
<dbReference type="InterPro" id="IPR006710">
    <property type="entry name" value="Glyco_hydro_43"/>
</dbReference>
<evidence type="ECO:0000256" key="1">
    <source>
        <dbReference type="ARBA" id="ARBA00009865"/>
    </source>
</evidence>
<dbReference type="SUPFAM" id="SSF50370">
    <property type="entry name" value="Ricin B-like lectins"/>
    <property type="match status" value="1"/>
</dbReference>
<evidence type="ECO:0000256" key="3">
    <source>
        <dbReference type="ARBA" id="ARBA00023295"/>
    </source>
</evidence>
<comment type="similarity">
    <text evidence="1 4">Belongs to the glycosyl hydrolase 43 family.</text>
</comment>
<dbReference type="SUPFAM" id="SSF75005">
    <property type="entry name" value="Arabinanase/levansucrase/invertase"/>
    <property type="match status" value="1"/>
</dbReference>
<feature type="signal peptide" evidence="5">
    <location>
        <begin position="1"/>
        <end position="38"/>
    </location>
</feature>
<dbReference type="Pfam" id="PF00652">
    <property type="entry name" value="Ricin_B_lectin"/>
    <property type="match status" value="1"/>
</dbReference>
<dbReference type="InterPro" id="IPR023296">
    <property type="entry name" value="Glyco_hydro_beta-prop_sf"/>
</dbReference>
<evidence type="ECO:0000313" key="8">
    <source>
        <dbReference type="Proteomes" id="UP001183585"/>
    </source>
</evidence>
<evidence type="ECO:0000259" key="6">
    <source>
        <dbReference type="SMART" id="SM00458"/>
    </source>
</evidence>
<dbReference type="PROSITE" id="PS50231">
    <property type="entry name" value="RICIN_B_LECTIN"/>
    <property type="match status" value="1"/>
</dbReference>
<keyword evidence="5" id="KW-0732">Signal</keyword>
<gene>
    <name evidence="7" type="ORF">J2S48_004582</name>
</gene>
<dbReference type="Gene3D" id="2.115.10.20">
    <property type="entry name" value="Glycosyl hydrolase domain, family 43"/>
    <property type="match status" value="1"/>
</dbReference>
<proteinExistence type="inferred from homology"/>
<organism evidence="7 8">
    <name type="scientific">Promicromonospora iranensis</name>
    <dbReference type="NCBI Taxonomy" id="1105144"/>
    <lineage>
        <taxon>Bacteria</taxon>
        <taxon>Bacillati</taxon>
        <taxon>Actinomycetota</taxon>
        <taxon>Actinomycetes</taxon>
        <taxon>Micrococcales</taxon>
        <taxon>Promicromonosporaceae</taxon>
        <taxon>Promicromonospora</taxon>
    </lineage>
</organism>
<dbReference type="CDD" id="cd00161">
    <property type="entry name" value="beta-trefoil_Ricin-like"/>
    <property type="match status" value="1"/>
</dbReference>
<dbReference type="InterPro" id="IPR035992">
    <property type="entry name" value="Ricin_B-like_lectins"/>
</dbReference>
<dbReference type="RefSeq" id="WP_274993933.1">
    <property type="nucleotide sequence ID" value="NZ_JAJQQP010000005.1"/>
</dbReference>
<evidence type="ECO:0000256" key="5">
    <source>
        <dbReference type="SAM" id="SignalP"/>
    </source>
</evidence>
<dbReference type="Proteomes" id="UP001183585">
    <property type="component" value="Unassembled WGS sequence"/>
</dbReference>
<keyword evidence="2 4" id="KW-0378">Hydrolase</keyword>
<protein>
    <recommendedName>
        <fullName evidence="6">Ricin B lectin domain-containing protein</fullName>
    </recommendedName>
</protein>
<keyword evidence="3 4" id="KW-0326">Glycosidase</keyword>
<feature type="domain" description="Ricin B lectin" evidence="6">
    <location>
        <begin position="298"/>
        <end position="432"/>
    </location>
</feature>
<dbReference type="SMART" id="SM00458">
    <property type="entry name" value="RICIN"/>
    <property type="match status" value="1"/>
</dbReference>
<comment type="caution">
    <text evidence="7">The sequence shown here is derived from an EMBL/GenBank/DDBJ whole genome shotgun (WGS) entry which is preliminary data.</text>
</comment>
<dbReference type="Gene3D" id="2.80.10.50">
    <property type="match status" value="3"/>
</dbReference>
<accession>A0ABU2CV96</accession>
<dbReference type="EMBL" id="JAVDYE010000001">
    <property type="protein sequence ID" value="MDR7385067.1"/>
    <property type="molecule type" value="Genomic_DNA"/>
</dbReference>
<reference evidence="7 8" key="1">
    <citation type="submission" date="2023-07" db="EMBL/GenBank/DDBJ databases">
        <title>Sequencing the genomes of 1000 actinobacteria strains.</title>
        <authorList>
            <person name="Klenk H.-P."/>
        </authorList>
    </citation>
    <scope>NUCLEOTIDE SEQUENCE [LARGE SCALE GENOMIC DNA]</scope>
    <source>
        <strain evidence="7 8">DSM 45554</strain>
    </source>
</reference>
<name>A0ABU2CV96_9MICO</name>